<reference evidence="1 2" key="1">
    <citation type="submission" date="2020-08" db="EMBL/GenBank/DDBJ databases">
        <title>Enterococcus faecalis SF28073 genome assembly.</title>
        <authorList>
            <person name="Duerkop B.A."/>
            <person name="Johnson C.N."/>
        </authorList>
    </citation>
    <scope>NUCLEOTIDE SEQUENCE [LARGE SCALE GENOMIC DNA]</scope>
    <source>
        <strain evidence="1 2">SF28073</strain>
    </source>
</reference>
<sequence length="89" mass="10251">MRLLFKYLKKIQKVVKIMNKKGLRILLISNDENQGSLADYLGISEQTLSKKINEKDGSEFSQTEIKLIKEKYGLSAEEIDHIFFNSLVS</sequence>
<evidence type="ECO:0000313" key="1">
    <source>
        <dbReference type="EMBL" id="QNP37237.1"/>
    </source>
</evidence>
<dbReference type="AlphaFoldDB" id="A0A6B1XUG9"/>
<protein>
    <submittedName>
        <fullName evidence="1">XRE family transcriptional regulator</fullName>
    </submittedName>
</protein>
<dbReference type="Proteomes" id="UP000516122">
    <property type="component" value="Chromosome"/>
</dbReference>
<accession>A0A6B1XUG9</accession>
<proteinExistence type="predicted"/>
<name>A0A6B1XUG9_ENTFL</name>
<gene>
    <name evidence="1" type="ORF">H9Q64_12295</name>
</gene>
<evidence type="ECO:0000313" key="2">
    <source>
        <dbReference type="Proteomes" id="UP000516122"/>
    </source>
</evidence>
<organism evidence="1 2">
    <name type="scientific">Enterococcus faecalis</name>
    <name type="common">Streptococcus faecalis</name>
    <dbReference type="NCBI Taxonomy" id="1351"/>
    <lineage>
        <taxon>Bacteria</taxon>
        <taxon>Bacillati</taxon>
        <taxon>Bacillota</taxon>
        <taxon>Bacilli</taxon>
        <taxon>Lactobacillales</taxon>
        <taxon>Enterococcaceae</taxon>
        <taxon>Enterococcus</taxon>
    </lineage>
</organism>
<dbReference type="EMBL" id="CP060804">
    <property type="protein sequence ID" value="QNP37237.1"/>
    <property type="molecule type" value="Genomic_DNA"/>
</dbReference>